<proteinExistence type="predicted"/>
<dbReference type="EMBL" id="LHSG01000054">
    <property type="protein sequence ID" value="KPD20270.1"/>
    <property type="molecule type" value="Genomic_DNA"/>
</dbReference>
<accession>A0A837N7G8</accession>
<keyword evidence="2" id="KW-1185">Reference proteome</keyword>
<gene>
    <name evidence="1" type="ORF">AFK76_12735</name>
</gene>
<organism evidence="1 2">
    <name type="scientific">Idiomarina zobellii</name>
    <dbReference type="NCBI Taxonomy" id="86103"/>
    <lineage>
        <taxon>Bacteria</taxon>
        <taxon>Pseudomonadati</taxon>
        <taxon>Pseudomonadota</taxon>
        <taxon>Gammaproteobacteria</taxon>
        <taxon>Alteromonadales</taxon>
        <taxon>Idiomarinaceae</taxon>
        <taxon>Idiomarina</taxon>
    </lineage>
</organism>
<dbReference type="Proteomes" id="UP000053030">
    <property type="component" value="Unassembled WGS sequence"/>
</dbReference>
<evidence type="ECO:0000313" key="2">
    <source>
        <dbReference type="Proteomes" id="UP000053030"/>
    </source>
</evidence>
<sequence>MTSEEFLLIFSQVFKQNGFHKVAKVERAKVRASKIDTNTTEILPHCSKMSQLSGGLQCIRKKLKKLQRKPGN</sequence>
<reference evidence="1 2" key="1">
    <citation type="submission" date="2015-08" db="EMBL/GenBank/DDBJ databases">
        <title>Genome sequencing and assembly of the deep-sea bacterium Idiomarina zobellii.</title>
        <authorList>
            <person name="Mithoefer S.D."/>
            <person name="Rheaume B.A."/>
            <person name="MacLea K.S."/>
        </authorList>
    </citation>
    <scope>NUCLEOTIDE SEQUENCE [LARGE SCALE GENOMIC DNA]</scope>
    <source>
        <strain evidence="1 2">KMM 231</strain>
    </source>
</reference>
<name>A0A837N7G8_9GAMM</name>
<dbReference type="AlphaFoldDB" id="A0A837N7G8"/>
<comment type="caution">
    <text evidence="1">The sequence shown here is derived from an EMBL/GenBank/DDBJ whole genome shotgun (WGS) entry which is preliminary data.</text>
</comment>
<evidence type="ECO:0000313" key="1">
    <source>
        <dbReference type="EMBL" id="KPD20270.1"/>
    </source>
</evidence>
<protein>
    <submittedName>
        <fullName evidence="1">Uncharacterized protein</fullName>
    </submittedName>
</protein>